<evidence type="ECO:0000313" key="1">
    <source>
        <dbReference type="EMBL" id="MED6161078.1"/>
    </source>
</evidence>
<comment type="caution">
    <text evidence="1">The sequence shown here is derived from an EMBL/GenBank/DDBJ whole genome shotgun (WGS) entry which is preliminary data.</text>
</comment>
<organism evidence="1 2">
    <name type="scientific">Stylosanthes scabra</name>
    <dbReference type="NCBI Taxonomy" id="79078"/>
    <lineage>
        <taxon>Eukaryota</taxon>
        <taxon>Viridiplantae</taxon>
        <taxon>Streptophyta</taxon>
        <taxon>Embryophyta</taxon>
        <taxon>Tracheophyta</taxon>
        <taxon>Spermatophyta</taxon>
        <taxon>Magnoliopsida</taxon>
        <taxon>eudicotyledons</taxon>
        <taxon>Gunneridae</taxon>
        <taxon>Pentapetalae</taxon>
        <taxon>rosids</taxon>
        <taxon>fabids</taxon>
        <taxon>Fabales</taxon>
        <taxon>Fabaceae</taxon>
        <taxon>Papilionoideae</taxon>
        <taxon>50 kb inversion clade</taxon>
        <taxon>dalbergioids sensu lato</taxon>
        <taxon>Dalbergieae</taxon>
        <taxon>Pterocarpus clade</taxon>
        <taxon>Stylosanthes</taxon>
    </lineage>
</organism>
<dbReference type="EMBL" id="JASCZI010121298">
    <property type="protein sequence ID" value="MED6161078.1"/>
    <property type="molecule type" value="Genomic_DNA"/>
</dbReference>
<accession>A0ABU6UM13</accession>
<sequence>MREKIVYLDYGEKRQKDGSFWISNCLPIIPSPIEFLSDQCRQKQMWKTLWELKCPPKVKTFLWKALHNGLTWMSGKIWNFRMLTALGSATRFWQWWLRIMNDLKQQPQWRRRASNFATILWKLWNDRNLRIFEGIAGTTDHVLSLAAEMIREYYRHHPH</sequence>
<gene>
    <name evidence="1" type="ORF">PIB30_057393</name>
</gene>
<name>A0ABU6UM13_9FABA</name>
<protein>
    <recommendedName>
        <fullName evidence="3">Reverse transcriptase zinc-binding domain-containing protein</fullName>
    </recommendedName>
</protein>
<evidence type="ECO:0000313" key="2">
    <source>
        <dbReference type="Proteomes" id="UP001341840"/>
    </source>
</evidence>
<dbReference type="Proteomes" id="UP001341840">
    <property type="component" value="Unassembled WGS sequence"/>
</dbReference>
<reference evidence="1 2" key="1">
    <citation type="journal article" date="2023" name="Plants (Basel)">
        <title>Bridging the Gap: Combining Genomics and Transcriptomics Approaches to Understand Stylosanthes scabra, an Orphan Legume from the Brazilian Caatinga.</title>
        <authorList>
            <person name="Ferreira-Neto J.R.C."/>
            <person name="da Silva M.D."/>
            <person name="Binneck E."/>
            <person name="de Melo N.F."/>
            <person name="da Silva R.H."/>
            <person name="de Melo A.L.T.M."/>
            <person name="Pandolfi V."/>
            <person name="Bustamante F.O."/>
            <person name="Brasileiro-Vidal A.C."/>
            <person name="Benko-Iseppon A.M."/>
        </authorList>
    </citation>
    <scope>NUCLEOTIDE SEQUENCE [LARGE SCALE GENOMIC DNA]</scope>
    <source>
        <tissue evidence="1">Leaves</tissue>
    </source>
</reference>
<evidence type="ECO:0008006" key="3">
    <source>
        <dbReference type="Google" id="ProtNLM"/>
    </source>
</evidence>
<keyword evidence="2" id="KW-1185">Reference proteome</keyword>
<proteinExistence type="predicted"/>